<dbReference type="EMBL" id="JACHHQ010000006">
    <property type="protein sequence ID" value="MBB5201190.1"/>
    <property type="molecule type" value="Genomic_DNA"/>
</dbReference>
<dbReference type="Pfam" id="PF13561">
    <property type="entry name" value="adh_short_C2"/>
    <property type="match status" value="1"/>
</dbReference>
<dbReference type="CDD" id="cd05233">
    <property type="entry name" value="SDR_c"/>
    <property type="match status" value="1"/>
</dbReference>
<dbReference type="GO" id="GO:0016616">
    <property type="term" value="F:oxidoreductase activity, acting on the CH-OH group of donors, NAD or NADP as acceptor"/>
    <property type="evidence" value="ECO:0007669"/>
    <property type="project" value="TreeGrafter"/>
</dbReference>
<dbReference type="InterPro" id="IPR036291">
    <property type="entry name" value="NAD(P)-bd_dom_sf"/>
</dbReference>
<dbReference type="PROSITE" id="PS00061">
    <property type="entry name" value="ADH_SHORT"/>
    <property type="match status" value="1"/>
</dbReference>
<dbReference type="Proteomes" id="UP000571084">
    <property type="component" value="Unassembled WGS sequence"/>
</dbReference>
<dbReference type="PRINTS" id="PR00080">
    <property type="entry name" value="SDRFAMILY"/>
</dbReference>
<sequence>MTNVTGANASAVSTTLSGPTASGHSDPFGLAQQVCAVTGAGSGIGRSIAVAFSKAGARVVVLDVNEEGSAETVREILETGGQAIAIHCDVADPVSIEAAAAQTLVTFGPCDVLVNNAGLIRLGGLDTLLLAEWNLLLSVNLTGYFLCSQIFGRQMRAKGKGALVHIASIAGSNPTAFSGAYSVAKAGVTMLAQQLAVEWGPHGIRSNTVHPGMILTPLSAAMYDQPGVLEQRSKAIPAGRIGRPEDVAEAVMFLASDRAAYINGDALTVDGGFSSMLLSLVPRAGYDRTAA</sequence>
<dbReference type="PRINTS" id="PR00081">
    <property type="entry name" value="GDHRDH"/>
</dbReference>
<dbReference type="AlphaFoldDB" id="A0A840RXL0"/>
<evidence type="ECO:0000313" key="3">
    <source>
        <dbReference type="Proteomes" id="UP000571084"/>
    </source>
</evidence>
<reference evidence="2 3" key="1">
    <citation type="submission" date="2020-08" db="EMBL/GenBank/DDBJ databases">
        <title>Genomic Encyclopedia of Type Strains, Phase IV (KMG-IV): sequencing the most valuable type-strain genomes for metagenomic binning, comparative biology and taxonomic classification.</title>
        <authorList>
            <person name="Goeker M."/>
        </authorList>
    </citation>
    <scope>NUCLEOTIDE SEQUENCE [LARGE SCALE GENOMIC DNA]</scope>
    <source>
        <strain evidence="2 3">DSM 23240</strain>
    </source>
</reference>
<evidence type="ECO:0000256" key="1">
    <source>
        <dbReference type="ARBA" id="ARBA00006484"/>
    </source>
</evidence>
<dbReference type="NCBIfam" id="NF005559">
    <property type="entry name" value="PRK07231.1"/>
    <property type="match status" value="1"/>
</dbReference>
<keyword evidence="3" id="KW-1185">Reference proteome</keyword>
<evidence type="ECO:0000313" key="2">
    <source>
        <dbReference type="EMBL" id="MBB5201190.1"/>
    </source>
</evidence>
<gene>
    <name evidence="2" type="ORF">HNR39_003039</name>
</gene>
<proteinExistence type="inferred from homology"/>
<dbReference type="InterPro" id="IPR020904">
    <property type="entry name" value="Sc_DH/Rdtase_CS"/>
</dbReference>
<dbReference type="InterPro" id="IPR002347">
    <property type="entry name" value="SDR_fam"/>
</dbReference>
<organism evidence="2 3">
    <name type="scientific">Glaciimonas immobilis</name>
    <dbReference type="NCBI Taxonomy" id="728004"/>
    <lineage>
        <taxon>Bacteria</taxon>
        <taxon>Pseudomonadati</taxon>
        <taxon>Pseudomonadota</taxon>
        <taxon>Betaproteobacteria</taxon>
        <taxon>Burkholderiales</taxon>
        <taxon>Oxalobacteraceae</taxon>
        <taxon>Glaciimonas</taxon>
    </lineage>
</organism>
<accession>A0A840RXL0</accession>
<comment type="caution">
    <text evidence="2">The sequence shown here is derived from an EMBL/GenBank/DDBJ whole genome shotgun (WGS) entry which is preliminary data.</text>
</comment>
<dbReference type="GO" id="GO:0030497">
    <property type="term" value="P:fatty acid elongation"/>
    <property type="evidence" value="ECO:0007669"/>
    <property type="project" value="TreeGrafter"/>
</dbReference>
<comment type="similarity">
    <text evidence="1">Belongs to the short-chain dehydrogenases/reductases (SDR) family.</text>
</comment>
<dbReference type="FunFam" id="3.40.50.720:FF:000084">
    <property type="entry name" value="Short-chain dehydrogenase reductase"/>
    <property type="match status" value="1"/>
</dbReference>
<name>A0A840RXL0_9BURK</name>
<dbReference type="PANTHER" id="PTHR42760">
    <property type="entry name" value="SHORT-CHAIN DEHYDROGENASES/REDUCTASES FAMILY MEMBER"/>
    <property type="match status" value="1"/>
</dbReference>
<dbReference type="Gene3D" id="3.40.50.720">
    <property type="entry name" value="NAD(P)-binding Rossmann-like Domain"/>
    <property type="match status" value="1"/>
</dbReference>
<dbReference type="SUPFAM" id="SSF51735">
    <property type="entry name" value="NAD(P)-binding Rossmann-fold domains"/>
    <property type="match status" value="1"/>
</dbReference>
<dbReference type="PANTHER" id="PTHR42760:SF123">
    <property type="entry name" value="OXIDOREDUCTASE"/>
    <property type="match status" value="1"/>
</dbReference>
<dbReference type="RefSeq" id="WP_168056691.1">
    <property type="nucleotide sequence ID" value="NZ_JAAOZT010000012.1"/>
</dbReference>
<protein>
    <submittedName>
        <fullName evidence="2">NAD(P)-dependent dehydrogenase (Short-subunit alcohol dehydrogenase family)</fullName>
    </submittedName>
</protein>